<reference evidence="2 3" key="1">
    <citation type="journal article" date="2012" name="Science">
        <title>The Paleozoic origin of enzymatic lignin decomposition reconstructed from 31 fungal genomes.</title>
        <authorList>
            <person name="Floudas D."/>
            <person name="Binder M."/>
            <person name="Riley R."/>
            <person name="Barry K."/>
            <person name="Blanchette R.A."/>
            <person name="Henrissat B."/>
            <person name="Martinez A.T."/>
            <person name="Otillar R."/>
            <person name="Spatafora J.W."/>
            <person name="Yadav J.S."/>
            <person name="Aerts A."/>
            <person name="Benoit I."/>
            <person name="Boyd A."/>
            <person name="Carlson A."/>
            <person name="Copeland A."/>
            <person name="Coutinho P.M."/>
            <person name="de Vries R.P."/>
            <person name="Ferreira P."/>
            <person name="Findley K."/>
            <person name="Foster B."/>
            <person name="Gaskell J."/>
            <person name="Glotzer D."/>
            <person name="Gorecki P."/>
            <person name="Heitman J."/>
            <person name="Hesse C."/>
            <person name="Hori C."/>
            <person name="Igarashi K."/>
            <person name="Jurgens J.A."/>
            <person name="Kallen N."/>
            <person name="Kersten P."/>
            <person name="Kohler A."/>
            <person name="Kuees U."/>
            <person name="Kumar T.K.A."/>
            <person name="Kuo A."/>
            <person name="LaButti K."/>
            <person name="Larrondo L.F."/>
            <person name="Lindquist E."/>
            <person name="Ling A."/>
            <person name="Lombard V."/>
            <person name="Lucas S."/>
            <person name="Lundell T."/>
            <person name="Martin R."/>
            <person name="McLaughlin D.J."/>
            <person name="Morgenstern I."/>
            <person name="Morin E."/>
            <person name="Murat C."/>
            <person name="Nagy L.G."/>
            <person name="Nolan M."/>
            <person name="Ohm R.A."/>
            <person name="Patyshakuliyeva A."/>
            <person name="Rokas A."/>
            <person name="Ruiz-Duenas F.J."/>
            <person name="Sabat G."/>
            <person name="Salamov A."/>
            <person name="Samejima M."/>
            <person name="Schmutz J."/>
            <person name="Slot J.C."/>
            <person name="St John F."/>
            <person name="Stenlid J."/>
            <person name="Sun H."/>
            <person name="Sun S."/>
            <person name="Syed K."/>
            <person name="Tsang A."/>
            <person name="Wiebenga A."/>
            <person name="Young D."/>
            <person name="Pisabarro A."/>
            <person name="Eastwood D.C."/>
            <person name="Martin F."/>
            <person name="Cullen D."/>
            <person name="Grigoriev I.V."/>
            <person name="Hibbett D.S."/>
        </authorList>
    </citation>
    <scope>NUCLEOTIDE SEQUENCE [LARGE SCALE GENOMIC DNA]</scope>
    <source>
        <strain evidence="2 3">ATCC 11539</strain>
    </source>
</reference>
<gene>
    <name evidence="2" type="ORF">GLOTRDRAFT_127974</name>
</gene>
<keyword evidence="3" id="KW-1185">Reference proteome</keyword>
<dbReference type="RefSeq" id="XP_007864682.1">
    <property type="nucleotide sequence ID" value="XM_007866491.1"/>
</dbReference>
<dbReference type="EMBL" id="KB469299">
    <property type="protein sequence ID" value="EPQ57617.1"/>
    <property type="molecule type" value="Genomic_DNA"/>
</dbReference>
<evidence type="ECO:0000256" key="1">
    <source>
        <dbReference type="SAM" id="SignalP"/>
    </source>
</evidence>
<feature type="chain" id="PRO_5004556050" evidence="1">
    <location>
        <begin position="20"/>
        <end position="56"/>
    </location>
</feature>
<feature type="signal peptide" evidence="1">
    <location>
        <begin position="1"/>
        <end position="19"/>
    </location>
</feature>
<dbReference type="Proteomes" id="UP000030669">
    <property type="component" value="Unassembled WGS sequence"/>
</dbReference>
<keyword evidence="1" id="KW-0732">Signal</keyword>
<organism evidence="2 3">
    <name type="scientific">Gloeophyllum trabeum (strain ATCC 11539 / FP-39264 / Madison 617)</name>
    <name type="common">Brown rot fungus</name>
    <dbReference type="NCBI Taxonomy" id="670483"/>
    <lineage>
        <taxon>Eukaryota</taxon>
        <taxon>Fungi</taxon>
        <taxon>Dikarya</taxon>
        <taxon>Basidiomycota</taxon>
        <taxon>Agaricomycotina</taxon>
        <taxon>Agaricomycetes</taxon>
        <taxon>Gloeophyllales</taxon>
        <taxon>Gloeophyllaceae</taxon>
        <taxon>Gloeophyllum</taxon>
    </lineage>
</organism>
<dbReference type="GeneID" id="19301643"/>
<name>S7QDX0_GLOTA</name>
<proteinExistence type="predicted"/>
<sequence length="56" mass="6201">MRTIFALFTLVVSVMSAVAVPAPVQPRADKGVLFEEHVHQSIRSPGDDVRHSYIKP</sequence>
<evidence type="ECO:0000313" key="2">
    <source>
        <dbReference type="EMBL" id="EPQ57617.1"/>
    </source>
</evidence>
<dbReference type="AlphaFoldDB" id="S7QDX0"/>
<dbReference type="HOGENOM" id="CLU_3014348_0_0_1"/>
<dbReference type="KEGG" id="gtr:GLOTRDRAFT_127974"/>
<evidence type="ECO:0000313" key="3">
    <source>
        <dbReference type="Proteomes" id="UP000030669"/>
    </source>
</evidence>
<protein>
    <submittedName>
        <fullName evidence="2">Uncharacterized protein</fullName>
    </submittedName>
</protein>
<accession>S7QDX0</accession>